<protein>
    <submittedName>
        <fullName evidence="5">Acyl carrier protein phosphodiesterase</fullName>
        <ecNumber evidence="5">3.1.4.14</ecNumber>
    </submittedName>
</protein>
<keyword evidence="6" id="KW-1185">Reference proteome</keyword>
<keyword evidence="1" id="KW-0444">Lipid biosynthesis</keyword>
<dbReference type="PANTHER" id="PTHR38764">
    <property type="entry name" value="ACYL CARRIER PROTEIN PHOSPHODIESTERASE"/>
    <property type="match status" value="1"/>
</dbReference>
<keyword evidence="2 5" id="KW-0378">Hydrolase</keyword>
<evidence type="ECO:0000313" key="6">
    <source>
        <dbReference type="Proteomes" id="UP000838748"/>
    </source>
</evidence>
<evidence type="ECO:0000256" key="3">
    <source>
        <dbReference type="ARBA" id="ARBA00023098"/>
    </source>
</evidence>
<evidence type="ECO:0000256" key="4">
    <source>
        <dbReference type="ARBA" id="ARBA00023160"/>
    </source>
</evidence>
<name>A0ABN8E1U8_9VIBR</name>
<organism evidence="5 6">
    <name type="scientific">Vibrio marisflavi CECT 7928</name>
    <dbReference type="NCBI Taxonomy" id="634439"/>
    <lineage>
        <taxon>Bacteria</taxon>
        <taxon>Pseudomonadati</taxon>
        <taxon>Pseudomonadota</taxon>
        <taxon>Gammaproteobacteria</taxon>
        <taxon>Vibrionales</taxon>
        <taxon>Vibrionaceae</taxon>
        <taxon>Vibrio</taxon>
    </lineage>
</organism>
<keyword evidence="4" id="KW-0275">Fatty acid biosynthesis</keyword>
<reference evidence="5" key="1">
    <citation type="submission" date="2021-11" db="EMBL/GenBank/DDBJ databases">
        <authorList>
            <person name="Rodrigo-Torres L."/>
            <person name="Arahal R. D."/>
            <person name="Lucena T."/>
        </authorList>
    </citation>
    <scope>NUCLEOTIDE SEQUENCE</scope>
    <source>
        <strain evidence="5">CECT 7928</strain>
    </source>
</reference>
<comment type="caution">
    <text evidence="5">The sequence shown here is derived from an EMBL/GenBank/DDBJ whole genome shotgun (WGS) entry which is preliminary data.</text>
</comment>
<dbReference type="RefSeq" id="WP_237360188.1">
    <property type="nucleotide sequence ID" value="NZ_CAKLDM010000001.1"/>
</dbReference>
<dbReference type="GO" id="GO:0008770">
    <property type="term" value="F:[acyl-carrier-protein] phosphodiesterase activity"/>
    <property type="evidence" value="ECO:0007669"/>
    <property type="project" value="UniProtKB-EC"/>
</dbReference>
<keyword evidence="3" id="KW-0443">Lipid metabolism</keyword>
<dbReference type="EMBL" id="CAKLDM010000001">
    <property type="protein sequence ID" value="CAH0536919.1"/>
    <property type="molecule type" value="Genomic_DNA"/>
</dbReference>
<dbReference type="EC" id="3.1.4.14" evidence="5"/>
<accession>A0ABN8E1U8</accession>
<gene>
    <name evidence="5" type="primary">acpH</name>
    <name evidence="5" type="ORF">VMF7928_00809</name>
</gene>
<dbReference type="PANTHER" id="PTHR38764:SF1">
    <property type="entry name" value="ACYL CARRIER PROTEIN PHOSPHODIESTERASE"/>
    <property type="match status" value="1"/>
</dbReference>
<dbReference type="Proteomes" id="UP000838748">
    <property type="component" value="Unassembled WGS sequence"/>
</dbReference>
<dbReference type="Pfam" id="PF04336">
    <property type="entry name" value="ACP_PD"/>
    <property type="match status" value="1"/>
</dbReference>
<proteinExistence type="predicted"/>
<dbReference type="PIRSF" id="PIRSF011489">
    <property type="entry name" value="DUF479"/>
    <property type="match status" value="1"/>
</dbReference>
<keyword evidence="4" id="KW-0276">Fatty acid metabolism</keyword>
<evidence type="ECO:0000313" key="5">
    <source>
        <dbReference type="EMBL" id="CAH0536919.1"/>
    </source>
</evidence>
<evidence type="ECO:0000256" key="1">
    <source>
        <dbReference type="ARBA" id="ARBA00022516"/>
    </source>
</evidence>
<dbReference type="InterPro" id="IPR007431">
    <property type="entry name" value="ACP_PD"/>
</dbReference>
<sequence length="196" mass="22946">MNFLAHLHIAEHCGSSLLGNFLGDFVKGNPAKHFRQQSILKGIKLHRFVDSYVDSHEIVKNAKLLFPTPLIRFSPIALDVFWDFCLASNWQNYHKISLPQFCEQAKAQFFDLSDSNIPERARQTAHLMWTNRWLESYQYLENVEYVLDRISQRTPRIKPLSNCFTTILQHEQKLTSMFGELYPQVLSSAKQNFRQI</sequence>
<evidence type="ECO:0000256" key="2">
    <source>
        <dbReference type="ARBA" id="ARBA00022801"/>
    </source>
</evidence>